<name>K8X9C8_RHOOP</name>
<dbReference type="InterPro" id="IPR056884">
    <property type="entry name" value="NPHP3-like_N"/>
</dbReference>
<dbReference type="SUPFAM" id="SSF52540">
    <property type="entry name" value="P-loop containing nucleoside triphosphate hydrolases"/>
    <property type="match status" value="1"/>
</dbReference>
<dbReference type="Pfam" id="PF13424">
    <property type="entry name" value="TPR_12"/>
    <property type="match status" value="1"/>
</dbReference>
<dbReference type="AlphaFoldDB" id="K8X9C8"/>
<dbReference type="InterPro" id="IPR053137">
    <property type="entry name" value="NLR-like"/>
</dbReference>
<evidence type="ECO:0000313" key="3">
    <source>
        <dbReference type="EMBL" id="EKT78098.1"/>
    </source>
</evidence>
<dbReference type="InterPro" id="IPR027417">
    <property type="entry name" value="P-loop_NTPase"/>
</dbReference>
<evidence type="ECO:0000259" key="2">
    <source>
        <dbReference type="Pfam" id="PF24883"/>
    </source>
</evidence>
<evidence type="ECO:0000256" key="1">
    <source>
        <dbReference type="ARBA" id="ARBA00022737"/>
    </source>
</evidence>
<keyword evidence="1" id="KW-0677">Repeat</keyword>
<dbReference type="Proteomes" id="UP000005951">
    <property type="component" value="Unassembled WGS sequence"/>
</dbReference>
<feature type="non-terminal residue" evidence="3">
    <location>
        <position position="814"/>
    </location>
</feature>
<comment type="caution">
    <text evidence="3">The sequence shown here is derived from an EMBL/GenBank/DDBJ whole genome shotgun (WGS) entry which is preliminary data.</text>
</comment>
<feature type="domain" description="Nephrocystin 3-like N-terminal" evidence="2">
    <location>
        <begin position="285"/>
        <end position="424"/>
    </location>
</feature>
<dbReference type="EMBL" id="AJYC02000115">
    <property type="protein sequence ID" value="EKT78098.1"/>
    <property type="molecule type" value="Genomic_DNA"/>
</dbReference>
<dbReference type="Gene3D" id="3.40.50.300">
    <property type="entry name" value="P-loop containing nucleotide triphosphate hydrolases"/>
    <property type="match status" value="1"/>
</dbReference>
<dbReference type="Pfam" id="PF24883">
    <property type="entry name" value="NPHP3_N"/>
    <property type="match status" value="1"/>
</dbReference>
<evidence type="ECO:0000313" key="4">
    <source>
        <dbReference type="Proteomes" id="UP000005951"/>
    </source>
</evidence>
<dbReference type="Gene3D" id="3.40.50.1460">
    <property type="match status" value="1"/>
</dbReference>
<sequence length="814" mass="87596">MWRYLSAIVAFMPGRIALVIGSECTALGTLGFTGELAGNLHEDLTMEGSWRTPDGQDGPVLNPTTTDLKKSITDAFASANAAKATLLIAFVGHGVTTAQHDFYLLAVDSPEVPNSDTAFHLGQGIRERLNQATDLDGLVVVVDACQAGAGVAAAAQRWVDILGDAAGRMELLVASGETSAYDGCFTRTLMQTFKTGLERRGDSLLCVDLVPELTASCELQLSQHLSFINGGAVERGDPGLWLVPNRARRQDAVTGRPSAGLVDQLTRGAVLTLTVHRYLTAIVDAEYSRLRLVVGPAGSGKSTILSLLIRPQLVDSLTVTANYITAAVFLDATSTLETLTTELTIQLARRIDGFNEILRAVTADLTEDDRAALDSFEINVVRTLERCTELEKRRVRLILDGLDQAGQGARDLIMDAVAKLTYSTHPMLANVRVIAGVRSGTGMEDETELAHGHRIVLSPPTPEDLLGAINVQRKVPTLTDVPRDWNYLLGTSDAGGWLIARLISELSKPDLDQSADLPIVDLLTLVQARLNQAVQQEAIPEATLELVSVLVAAGIGPVLPISLLSASLRERGYDLTVPHLRDIIATLGALVSRGKPGVPEETLGIAHTAFTIPFETALKRNNRQISTAHASLVAVLDELNSVEAASAEIAAYAMAAGPRHYLASGDPDGAMNILKKMDGPRAADNRDQWASWLPAFEQQAGRDHRSTLEIRSNLARSRGESGDLTGAITEYQHLLDDRRRILGNDHPDTLTTRNNLGNLRGENGDLTGAIAELEILLDDQRRILGNDHPQTLTTRVNLARWRGENGDLTGAIAE</sequence>
<dbReference type="PANTHER" id="PTHR46082">
    <property type="entry name" value="ATP/GTP-BINDING PROTEIN-RELATED"/>
    <property type="match status" value="1"/>
</dbReference>
<proteinExistence type="predicted"/>
<dbReference type="InterPro" id="IPR011990">
    <property type="entry name" value="TPR-like_helical_dom_sf"/>
</dbReference>
<gene>
    <name evidence="3" type="ORF">WSS_A34342</name>
</gene>
<reference evidence="3 4" key="1">
    <citation type="journal article" date="2013" name="Genome Announc.">
        <title>Draft Genome Sequence of Rhodococcus opacus Strain M213 Shows a Diverse Catabolic Potential.</title>
        <authorList>
            <person name="Pathak A."/>
            <person name="Green S.J."/>
            <person name="Ogram A."/>
            <person name="Chauhan A."/>
        </authorList>
    </citation>
    <scope>NUCLEOTIDE SEQUENCE [LARGE SCALE GENOMIC DNA]</scope>
    <source>
        <strain evidence="3 4">M213</strain>
    </source>
</reference>
<dbReference type="Gene3D" id="1.25.40.10">
    <property type="entry name" value="Tetratricopeptide repeat domain"/>
    <property type="match status" value="1"/>
</dbReference>
<dbReference type="PANTHER" id="PTHR46082:SF6">
    <property type="entry name" value="AAA+ ATPASE DOMAIN-CONTAINING PROTEIN-RELATED"/>
    <property type="match status" value="1"/>
</dbReference>
<accession>K8X9C8</accession>
<organism evidence="3 4">
    <name type="scientific">Rhodococcus opacus M213</name>
    <dbReference type="NCBI Taxonomy" id="1129896"/>
    <lineage>
        <taxon>Bacteria</taxon>
        <taxon>Bacillati</taxon>
        <taxon>Actinomycetota</taxon>
        <taxon>Actinomycetes</taxon>
        <taxon>Mycobacteriales</taxon>
        <taxon>Nocardiaceae</taxon>
        <taxon>Rhodococcus</taxon>
    </lineage>
</organism>
<dbReference type="SUPFAM" id="SSF48452">
    <property type="entry name" value="TPR-like"/>
    <property type="match status" value="1"/>
</dbReference>
<protein>
    <submittedName>
        <fullName evidence="3">Nephrocystin-3</fullName>
    </submittedName>
</protein>